<feature type="transmembrane region" description="Helical" evidence="11">
    <location>
        <begin position="213"/>
        <end position="233"/>
    </location>
</feature>
<feature type="transmembrane region" description="Helical" evidence="11">
    <location>
        <begin position="186"/>
        <end position="204"/>
    </location>
</feature>
<dbReference type="PANTHER" id="PTHR11616">
    <property type="entry name" value="SODIUM/CHLORIDE DEPENDENT TRANSPORTER"/>
    <property type="match status" value="1"/>
</dbReference>
<feature type="transmembrane region" description="Helical" evidence="11">
    <location>
        <begin position="43"/>
        <end position="65"/>
    </location>
</feature>
<keyword evidence="3 10" id="KW-0813">Transport</keyword>
<dbReference type="PRINTS" id="PR00176">
    <property type="entry name" value="NANEUSMPORT"/>
</dbReference>
<dbReference type="Pfam" id="PF00209">
    <property type="entry name" value="SNF"/>
    <property type="match status" value="1"/>
</dbReference>
<evidence type="ECO:0000256" key="4">
    <source>
        <dbReference type="ARBA" id="ARBA00022692"/>
    </source>
</evidence>
<evidence type="ECO:0000256" key="10">
    <source>
        <dbReference type="RuleBase" id="RU003732"/>
    </source>
</evidence>
<keyword evidence="9" id="KW-1015">Disulfide bond</keyword>
<accession>A0A553PNB9</accession>
<sequence>MADNRESWDSRISFLLACIGYAVGLGNIWRFPYLCYKSGGGAFLIPYLIMLFLCGLPLLFMELTVGQYTRRGPIGALGKICPILKGAGVATVVISFWLCTYYNVIIAWALIYLGSSVESPLPWTHCHNAWNTENCVGVHGLGDNDAVNDSLTIPIKTDGVASSQEFFDHRVLGITKGIEDFGSIRWELFGLLILAWVIVYFCLWKSVKATGKVVYFTATVPYVLLFVFLIRALRLPGAMDGLRFFLEPQWEKMLEARVWVYAAAQVFNSIGIAFGSLIAFSSYNRFHGPILRDTLLVTVIDALTCILCGFCVFSTMGNLALEQGTTVDKVVADGPGLVFVVFPHALSGLPLPRVWSGVFFSMLLLLGIDSQFATVEVIITSIKDGLGDRFEHYFKRHELLVLVVCLVSCAFGIPFVFNGGIYFFQIVDYYAAATSLMYIAFFECIAIVWIYGVKRMMSNIKDMTGQNPNMFFRVCWIFLSPVFIFVIWMFSIVDYKAPTYDKGNYIYPDWAILLGWGVALTSLIPIPILALVAIFQSNGSSIWQKFISSTQSTIKLCPCGCERDLDSNFEAHSSTFTLIGCSENMDPTNNSCDAVGNQRLANQVLGQDSASKVEKA</sequence>
<feature type="transmembrane region" description="Helical" evidence="11">
    <location>
        <begin position="295"/>
        <end position="316"/>
    </location>
</feature>
<dbReference type="EMBL" id="VCGU01000002">
    <property type="protein sequence ID" value="TRY79185.1"/>
    <property type="molecule type" value="Genomic_DNA"/>
</dbReference>
<dbReference type="SUPFAM" id="SSF161070">
    <property type="entry name" value="SNF-like"/>
    <property type="match status" value="1"/>
</dbReference>
<dbReference type="InterPro" id="IPR000175">
    <property type="entry name" value="Na/ntran_symport"/>
</dbReference>
<keyword evidence="13" id="KW-1185">Reference proteome</keyword>
<feature type="transmembrane region" description="Helical" evidence="11">
    <location>
        <begin position="12"/>
        <end position="31"/>
    </location>
</feature>
<keyword evidence="6 11" id="KW-1133">Transmembrane helix</keyword>
<feature type="transmembrane region" description="Helical" evidence="11">
    <location>
        <begin position="510"/>
        <end position="535"/>
    </location>
</feature>
<evidence type="ECO:0000313" key="12">
    <source>
        <dbReference type="EMBL" id="TRY79185.1"/>
    </source>
</evidence>
<comment type="subcellular location">
    <subcellularLocation>
        <location evidence="1">Membrane</location>
        <topology evidence="1">Multi-pass membrane protein</topology>
    </subcellularLocation>
</comment>
<feature type="transmembrane region" description="Helical" evidence="11">
    <location>
        <begin position="354"/>
        <end position="379"/>
    </location>
</feature>
<feature type="transmembrane region" description="Helical" evidence="11">
    <location>
        <begin position="471"/>
        <end position="490"/>
    </location>
</feature>
<dbReference type="PROSITE" id="PS00610">
    <property type="entry name" value="NA_NEUROTRAN_SYMP_1"/>
    <property type="match status" value="1"/>
</dbReference>
<keyword evidence="8" id="KW-0915">Sodium</keyword>
<evidence type="ECO:0000256" key="11">
    <source>
        <dbReference type="SAM" id="Phobius"/>
    </source>
</evidence>
<dbReference type="GO" id="GO:0046872">
    <property type="term" value="F:metal ion binding"/>
    <property type="evidence" value="ECO:0007669"/>
    <property type="project" value="UniProtKB-KW"/>
</dbReference>
<feature type="binding site" evidence="8">
    <location>
        <position position="27"/>
    </location>
    <ligand>
        <name>Na(+)</name>
        <dbReference type="ChEBI" id="CHEBI:29101"/>
        <label>1</label>
    </ligand>
</feature>
<protein>
    <recommendedName>
        <fullName evidence="10">Transporter</fullName>
    </recommendedName>
</protein>
<feature type="binding site" evidence="8">
    <location>
        <position position="22"/>
    </location>
    <ligand>
        <name>Na(+)</name>
        <dbReference type="ChEBI" id="CHEBI:29101"/>
        <label>1</label>
    </ligand>
</feature>
<keyword evidence="4 10" id="KW-0812">Transmembrane</keyword>
<keyword evidence="7 11" id="KW-0472">Membrane</keyword>
<dbReference type="Proteomes" id="UP000318571">
    <property type="component" value="Chromosome 6"/>
</dbReference>
<evidence type="ECO:0000256" key="1">
    <source>
        <dbReference type="ARBA" id="ARBA00004141"/>
    </source>
</evidence>
<comment type="similarity">
    <text evidence="2 10">Belongs to the sodium:neurotransmitter symporter (SNF) (TC 2.A.22) family.</text>
</comment>
<feature type="binding site" evidence="8">
    <location>
        <position position="20"/>
    </location>
    <ligand>
        <name>Na(+)</name>
        <dbReference type="ChEBI" id="CHEBI:29101"/>
        <label>1</label>
    </ligand>
</feature>
<feature type="transmembrane region" description="Helical" evidence="11">
    <location>
        <begin position="86"/>
        <end position="113"/>
    </location>
</feature>
<feature type="disulfide bond" evidence="9">
    <location>
        <begin position="126"/>
        <end position="135"/>
    </location>
</feature>
<gene>
    <name evidence="12" type="ORF">TCAL_01970</name>
</gene>
<reference evidence="12 13" key="1">
    <citation type="journal article" date="2018" name="Nat. Ecol. Evol.">
        <title>Genomic signatures of mitonuclear coevolution across populations of Tigriopus californicus.</title>
        <authorList>
            <person name="Barreto F.S."/>
            <person name="Watson E.T."/>
            <person name="Lima T.G."/>
            <person name="Willett C.S."/>
            <person name="Edmands S."/>
            <person name="Li W."/>
            <person name="Burton R.S."/>
        </authorList>
    </citation>
    <scope>NUCLEOTIDE SEQUENCE [LARGE SCALE GENOMIC DNA]</scope>
    <source>
        <strain evidence="12 13">San Diego</strain>
    </source>
</reference>
<feature type="binding site" evidence="8">
    <location>
        <position position="269"/>
    </location>
    <ligand>
        <name>Na(+)</name>
        <dbReference type="ChEBI" id="CHEBI:29101"/>
        <label>1</label>
    </ligand>
</feature>
<evidence type="ECO:0000256" key="9">
    <source>
        <dbReference type="PIRSR" id="PIRSR600175-2"/>
    </source>
</evidence>
<feature type="transmembrane region" description="Helical" evidence="11">
    <location>
        <begin position="399"/>
        <end position="423"/>
    </location>
</feature>
<keyword evidence="5 10" id="KW-0769">Symport</keyword>
<evidence type="ECO:0000256" key="5">
    <source>
        <dbReference type="ARBA" id="ARBA00022847"/>
    </source>
</evidence>
<dbReference type="OMA" id="SKMPYYE"/>
<dbReference type="GO" id="GO:0089718">
    <property type="term" value="P:amino acid import across plasma membrane"/>
    <property type="evidence" value="ECO:0007669"/>
    <property type="project" value="TreeGrafter"/>
</dbReference>
<dbReference type="AlphaFoldDB" id="A0A553PNB9"/>
<evidence type="ECO:0000313" key="13">
    <source>
        <dbReference type="Proteomes" id="UP000318571"/>
    </source>
</evidence>
<dbReference type="GO" id="GO:0005283">
    <property type="term" value="F:amino acid:sodium symporter activity"/>
    <property type="evidence" value="ECO:0007669"/>
    <property type="project" value="TreeGrafter"/>
</dbReference>
<evidence type="ECO:0000256" key="8">
    <source>
        <dbReference type="PIRSR" id="PIRSR600175-1"/>
    </source>
</evidence>
<dbReference type="InterPro" id="IPR037272">
    <property type="entry name" value="SNS_sf"/>
</dbReference>
<dbReference type="GO" id="GO:0005886">
    <property type="term" value="C:plasma membrane"/>
    <property type="evidence" value="ECO:0007669"/>
    <property type="project" value="TreeGrafter"/>
</dbReference>
<keyword evidence="8" id="KW-0479">Metal-binding</keyword>
<dbReference type="PANTHER" id="PTHR11616:SF303">
    <property type="entry name" value="SODIUM- AND CHLORIDE-DEPENDENT GABA TRANSPORTER INE"/>
    <property type="match status" value="1"/>
</dbReference>
<organism evidence="12 13">
    <name type="scientific">Tigriopus californicus</name>
    <name type="common">Marine copepod</name>
    <dbReference type="NCBI Taxonomy" id="6832"/>
    <lineage>
        <taxon>Eukaryota</taxon>
        <taxon>Metazoa</taxon>
        <taxon>Ecdysozoa</taxon>
        <taxon>Arthropoda</taxon>
        <taxon>Crustacea</taxon>
        <taxon>Multicrustacea</taxon>
        <taxon>Hexanauplia</taxon>
        <taxon>Copepoda</taxon>
        <taxon>Harpacticoida</taxon>
        <taxon>Harpacticidae</taxon>
        <taxon>Tigriopus</taxon>
    </lineage>
</organism>
<feature type="binding site" evidence="8">
    <location>
        <position position="366"/>
    </location>
    <ligand>
        <name>Na(+)</name>
        <dbReference type="ChEBI" id="CHEBI:29101"/>
        <label>1</label>
    </ligand>
</feature>
<evidence type="ECO:0000256" key="7">
    <source>
        <dbReference type="ARBA" id="ARBA00023136"/>
    </source>
</evidence>
<evidence type="ECO:0000256" key="6">
    <source>
        <dbReference type="ARBA" id="ARBA00022989"/>
    </source>
</evidence>
<name>A0A553PNB9_TIGCA</name>
<feature type="transmembrane region" description="Helical" evidence="11">
    <location>
        <begin position="258"/>
        <end position="283"/>
    </location>
</feature>
<comment type="caution">
    <text evidence="12">The sequence shown here is derived from an EMBL/GenBank/DDBJ whole genome shotgun (WGS) entry which is preliminary data.</text>
</comment>
<dbReference type="OrthoDB" id="6581954at2759"/>
<evidence type="ECO:0000256" key="3">
    <source>
        <dbReference type="ARBA" id="ARBA00022448"/>
    </source>
</evidence>
<feature type="binding site" evidence="8">
    <location>
        <position position="369"/>
    </location>
    <ligand>
        <name>Na(+)</name>
        <dbReference type="ChEBI" id="CHEBI:29101"/>
        <label>1</label>
    </ligand>
</feature>
<dbReference type="PROSITE" id="PS50267">
    <property type="entry name" value="NA_NEUROTRAN_SYMP_3"/>
    <property type="match status" value="1"/>
</dbReference>
<feature type="transmembrane region" description="Helical" evidence="11">
    <location>
        <begin position="429"/>
        <end position="451"/>
    </location>
</feature>
<feature type="binding site" evidence="8">
    <location>
        <position position="23"/>
    </location>
    <ligand>
        <name>Na(+)</name>
        <dbReference type="ChEBI" id="CHEBI:29101"/>
        <label>1</label>
    </ligand>
</feature>
<evidence type="ECO:0000256" key="2">
    <source>
        <dbReference type="ARBA" id="ARBA00006459"/>
    </source>
</evidence>
<proteinExistence type="inferred from homology"/>
<feature type="binding site" evidence="8">
    <location>
        <position position="370"/>
    </location>
    <ligand>
        <name>Na(+)</name>
        <dbReference type="ChEBI" id="CHEBI:29101"/>
        <label>1</label>
    </ligand>
</feature>